<reference evidence="1 2" key="1">
    <citation type="submission" date="2021-06" db="EMBL/GenBank/DDBJ databases">
        <title>Caerostris extrusa draft genome.</title>
        <authorList>
            <person name="Kono N."/>
            <person name="Arakawa K."/>
        </authorList>
    </citation>
    <scope>NUCLEOTIDE SEQUENCE [LARGE SCALE GENOMIC DNA]</scope>
</reference>
<protein>
    <submittedName>
        <fullName evidence="1">Uncharacterized protein</fullName>
    </submittedName>
</protein>
<gene>
    <name evidence="1" type="ORF">CEXT_22741</name>
</gene>
<dbReference type="AlphaFoldDB" id="A0AAV4VB63"/>
<sequence>MTDEFAFKYYSPICDKTCSILTLQGSLSCHGCNIEAEKQTNDGLKFGGQKECHPVKDGFALSIFRWHSMVCGIPVPNWHHKLNSLFPAKNCAYIAEKQTKDGLKQPNDG</sequence>
<dbReference type="Proteomes" id="UP001054945">
    <property type="component" value="Unassembled WGS sequence"/>
</dbReference>
<name>A0AAV4VB63_CAEEX</name>
<evidence type="ECO:0000313" key="2">
    <source>
        <dbReference type="Proteomes" id="UP001054945"/>
    </source>
</evidence>
<accession>A0AAV4VB63</accession>
<comment type="caution">
    <text evidence="1">The sequence shown here is derived from an EMBL/GenBank/DDBJ whole genome shotgun (WGS) entry which is preliminary data.</text>
</comment>
<proteinExistence type="predicted"/>
<evidence type="ECO:0000313" key="1">
    <source>
        <dbReference type="EMBL" id="GIY67487.1"/>
    </source>
</evidence>
<organism evidence="1 2">
    <name type="scientific">Caerostris extrusa</name>
    <name type="common">Bark spider</name>
    <name type="synonym">Caerostris bankana</name>
    <dbReference type="NCBI Taxonomy" id="172846"/>
    <lineage>
        <taxon>Eukaryota</taxon>
        <taxon>Metazoa</taxon>
        <taxon>Ecdysozoa</taxon>
        <taxon>Arthropoda</taxon>
        <taxon>Chelicerata</taxon>
        <taxon>Arachnida</taxon>
        <taxon>Araneae</taxon>
        <taxon>Araneomorphae</taxon>
        <taxon>Entelegynae</taxon>
        <taxon>Araneoidea</taxon>
        <taxon>Araneidae</taxon>
        <taxon>Caerostris</taxon>
    </lineage>
</organism>
<dbReference type="EMBL" id="BPLR01014249">
    <property type="protein sequence ID" value="GIY67487.1"/>
    <property type="molecule type" value="Genomic_DNA"/>
</dbReference>
<keyword evidence="2" id="KW-1185">Reference proteome</keyword>